<dbReference type="Proteomes" id="UP000553193">
    <property type="component" value="Unassembled WGS sequence"/>
</dbReference>
<dbReference type="Gene3D" id="3.30.420.10">
    <property type="entry name" value="Ribonuclease H-like superfamily/Ribonuclease H"/>
    <property type="match status" value="1"/>
</dbReference>
<dbReference type="InterPro" id="IPR036397">
    <property type="entry name" value="RNaseH_sf"/>
</dbReference>
<keyword evidence="2" id="KW-1185">Reference proteome</keyword>
<proteinExistence type="predicted"/>
<evidence type="ECO:0000313" key="2">
    <source>
        <dbReference type="Proteomes" id="UP000553193"/>
    </source>
</evidence>
<dbReference type="EMBL" id="JACIDJ010000002">
    <property type="protein sequence ID" value="MBB3898346.1"/>
    <property type="molecule type" value="Genomic_DNA"/>
</dbReference>
<dbReference type="InterPro" id="IPR012337">
    <property type="entry name" value="RNaseH-like_sf"/>
</dbReference>
<dbReference type="GO" id="GO:0003676">
    <property type="term" value="F:nucleic acid binding"/>
    <property type="evidence" value="ECO:0007669"/>
    <property type="project" value="InterPro"/>
</dbReference>
<dbReference type="RefSeq" id="WP_184383415.1">
    <property type="nucleotide sequence ID" value="NZ_JACIDJ010000002.1"/>
</dbReference>
<evidence type="ECO:0000313" key="1">
    <source>
        <dbReference type="EMBL" id="MBB3898346.1"/>
    </source>
</evidence>
<protein>
    <submittedName>
        <fullName evidence="1">Uncharacterized protein</fullName>
    </submittedName>
</protein>
<name>A0A840ACU2_9PROT</name>
<reference evidence="1 2" key="1">
    <citation type="submission" date="2020-08" db="EMBL/GenBank/DDBJ databases">
        <title>Genomic Encyclopedia of Type Strains, Phase IV (KMG-IV): sequencing the most valuable type-strain genomes for metagenomic binning, comparative biology and taxonomic classification.</title>
        <authorList>
            <person name="Goeker M."/>
        </authorList>
    </citation>
    <scope>NUCLEOTIDE SEQUENCE [LARGE SCALE GENOMIC DNA]</scope>
    <source>
        <strain evidence="1 2">DSM 19979</strain>
    </source>
</reference>
<gene>
    <name evidence="1" type="ORF">GGQ83_001783</name>
</gene>
<dbReference type="SUPFAM" id="SSF53098">
    <property type="entry name" value="Ribonuclease H-like"/>
    <property type="match status" value="1"/>
</dbReference>
<sequence>MLIHVVTDIETDGPDPGIHSMISLAAVACDETGARLSHLALNLEPIPGHAADPGTMDWWNTEPEAWTATLSNRLPPAEAIARYVAWVRGLGGTPVFTAYPLIFDGAWVDWYLRRYASLRLLTAPRSTETLFLGGGLDIASFALGRTGLDYDSLTHKTFPESWLGGHPHSHVALDDAEGYAHLLGTLLRGEGEERR</sequence>
<accession>A0A840ACU2</accession>
<organism evidence="1 2">
    <name type="scientific">Roseococcus suduntuyensis</name>
    <dbReference type="NCBI Taxonomy" id="455361"/>
    <lineage>
        <taxon>Bacteria</taxon>
        <taxon>Pseudomonadati</taxon>
        <taxon>Pseudomonadota</taxon>
        <taxon>Alphaproteobacteria</taxon>
        <taxon>Acetobacterales</taxon>
        <taxon>Roseomonadaceae</taxon>
        <taxon>Roseococcus</taxon>
    </lineage>
</organism>
<dbReference type="AlphaFoldDB" id="A0A840ACU2"/>
<comment type="caution">
    <text evidence="1">The sequence shown here is derived from an EMBL/GenBank/DDBJ whole genome shotgun (WGS) entry which is preliminary data.</text>
</comment>